<dbReference type="GO" id="GO:0008168">
    <property type="term" value="F:methyltransferase activity"/>
    <property type="evidence" value="ECO:0007669"/>
    <property type="project" value="UniProtKB-KW"/>
</dbReference>
<organism evidence="1 2">
    <name type="scientific">Campylobacter hyointestinalis subsp. lawsonii</name>
    <dbReference type="NCBI Taxonomy" id="91353"/>
    <lineage>
        <taxon>Bacteria</taxon>
        <taxon>Pseudomonadati</taxon>
        <taxon>Campylobacterota</taxon>
        <taxon>Epsilonproteobacteria</taxon>
        <taxon>Campylobacterales</taxon>
        <taxon>Campylobacteraceae</taxon>
        <taxon>Campylobacter</taxon>
    </lineage>
</organism>
<gene>
    <name evidence="1" type="ORF">F7P66_08040</name>
</gene>
<keyword evidence="1" id="KW-0808">Transferase</keyword>
<dbReference type="InterPro" id="IPR002052">
    <property type="entry name" value="DNA_methylase_N6_adenine_CS"/>
</dbReference>
<dbReference type="PROSITE" id="PS00092">
    <property type="entry name" value="N6_MTASE"/>
    <property type="match status" value="1"/>
</dbReference>
<protein>
    <submittedName>
        <fullName evidence="1">Modification methylase</fullName>
    </submittedName>
</protein>
<comment type="caution">
    <text evidence="1">The sequence shown here is derived from an EMBL/GenBank/DDBJ whole genome shotgun (WGS) entry which is preliminary data.</text>
</comment>
<accession>A0AAV6EDN6</accession>
<dbReference type="Proteomes" id="UP000423641">
    <property type="component" value="Unassembled WGS sequence"/>
</dbReference>
<sequence>MAGGDNLRNAKKAKNDEFYTQLSDIENELKHYKEHFKDKVVFCNCDDPYESNFFQYFVLNFNHLGLKKLITTSYSDSAIANKEFLISPGKSYKVTISYLEDMKDKSSLSKEELKAIIKPRARLLRGGGDTPSERDKTYYLAGDFRSAECVELLKQADIVVTNPPFSLFREYVAQLIEYDKKFLIIGSLNAISYKEIFPLIKDNKLWLGHGFKGGNAYFKSVNLREFASGVYDENTGLVKFRNCAWFTNLDIKKRHEFLDLYKKYNPQEFPKYDNYNAINVDKTSEIPCDYYEPMGVPITFLDKYNPEQFEILELGIVGSCNFTCNKKMEILDKFGNATGKFTMNAKGTLYRKWDKNIDKKPPAFKDCETGDLYQSIYARILIKRIKHEN</sequence>
<dbReference type="RefSeq" id="WP_112000694.1">
    <property type="nucleotide sequence ID" value="NZ_CP053828.1"/>
</dbReference>
<evidence type="ECO:0000313" key="1">
    <source>
        <dbReference type="EMBL" id="KAB0611561.1"/>
    </source>
</evidence>
<evidence type="ECO:0000313" key="2">
    <source>
        <dbReference type="Proteomes" id="UP000423641"/>
    </source>
</evidence>
<dbReference type="AlphaFoldDB" id="A0AAV6EDN6"/>
<dbReference type="GO" id="GO:0032259">
    <property type="term" value="P:methylation"/>
    <property type="evidence" value="ECO:0007669"/>
    <property type="project" value="UniProtKB-KW"/>
</dbReference>
<dbReference type="GO" id="GO:0003676">
    <property type="term" value="F:nucleic acid binding"/>
    <property type="evidence" value="ECO:0007669"/>
    <property type="project" value="InterPro"/>
</dbReference>
<keyword evidence="1" id="KW-0489">Methyltransferase</keyword>
<name>A0AAV6EDN6_CAMHY</name>
<dbReference type="EMBL" id="VZON01000008">
    <property type="protein sequence ID" value="KAB0611561.1"/>
    <property type="molecule type" value="Genomic_DNA"/>
</dbReference>
<dbReference type="GeneID" id="56510257"/>
<proteinExistence type="predicted"/>
<reference evidence="1 2" key="1">
    <citation type="submission" date="2019-09" db="EMBL/GenBank/DDBJ databases">
        <title>Draft genome sequences of 48 bacterial type strains from the CCUG.</title>
        <authorList>
            <person name="Tunovic T."/>
            <person name="Pineiro-Iglesias B."/>
            <person name="Unosson C."/>
            <person name="Inganas E."/>
            <person name="Ohlen M."/>
            <person name="Cardew S."/>
            <person name="Jensie-Markopoulos S."/>
            <person name="Salva-Serra F."/>
            <person name="Jaen-Luchoro D."/>
            <person name="Karlsson R."/>
            <person name="Svensson-Stadler L."/>
            <person name="Chun J."/>
            <person name="Moore E."/>
        </authorList>
    </citation>
    <scope>NUCLEOTIDE SEQUENCE [LARGE SCALE GENOMIC DNA]</scope>
    <source>
        <strain evidence="1 2">CCUG 34538</strain>
    </source>
</reference>
<dbReference type="Pfam" id="PF13651">
    <property type="entry name" value="EcoRI_methylase"/>
    <property type="match status" value="1"/>
</dbReference>
<dbReference type="InterPro" id="IPR025247">
    <property type="entry name" value="EcoRI-like_methylase"/>
</dbReference>